<protein>
    <submittedName>
        <fullName evidence="8">Hemolysin activation/secretion protein</fullName>
    </submittedName>
</protein>
<keyword evidence="9" id="KW-1185">Reference proteome</keyword>
<dbReference type="EMBL" id="PXOH01000011">
    <property type="protein sequence ID" value="PSF37059.1"/>
    <property type="molecule type" value="Genomic_DNA"/>
</dbReference>
<evidence type="ECO:0000256" key="3">
    <source>
        <dbReference type="ARBA" id="ARBA00023237"/>
    </source>
</evidence>
<keyword evidence="3" id="KW-0998">Cell outer membrane</keyword>
<evidence type="ECO:0000313" key="8">
    <source>
        <dbReference type="EMBL" id="PSF37059.1"/>
    </source>
</evidence>
<feature type="compositionally biased region" description="Pro residues" evidence="4">
    <location>
        <begin position="31"/>
        <end position="43"/>
    </location>
</feature>
<dbReference type="AlphaFoldDB" id="A0A2T1LXF6"/>
<dbReference type="InterPro" id="IPR005565">
    <property type="entry name" value="Hemolysn_activator_HlyB_C"/>
</dbReference>
<gene>
    <name evidence="8" type="ORF">C7H19_11495</name>
</gene>
<proteinExistence type="predicted"/>
<dbReference type="OrthoDB" id="596066at2"/>
<feature type="domain" description="Polypeptide-transport-associated ShlB-type" evidence="7">
    <location>
        <begin position="72"/>
        <end position="149"/>
    </location>
</feature>
<dbReference type="Proteomes" id="UP000239001">
    <property type="component" value="Unassembled WGS sequence"/>
</dbReference>
<reference evidence="8 9" key="1">
    <citation type="submission" date="2018-03" db="EMBL/GenBank/DDBJ databases">
        <title>The ancient ancestry and fast evolution of plastids.</title>
        <authorList>
            <person name="Moore K.R."/>
            <person name="Magnabosco C."/>
            <person name="Momper L."/>
            <person name="Gold D.A."/>
            <person name="Bosak T."/>
            <person name="Fournier G.P."/>
        </authorList>
    </citation>
    <scope>NUCLEOTIDE SEQUENCE [LARGE SCALE GENOMIC DNA]</scope>
    <source>
        <strain evidence="8 9">CCALA 016</strain>
    </source>
</reference>
<evidence type="ECO:0000256" key="5">
    <source>
        <dbReference type="SAM" id="SignalP"/>
    </source>
</evidence>
<keyword evidence="5" id="KW-0732">Signal</keyword>
<feature type="domain" description="Haemolysin activator HlyB C-terminal" evidence="6">
    <location>
        <begin position="213"/>
        <end position="523"/>
    </location>
</feature>
<evidence type="ECO:0000256" key="4">
    <source>
        <dbReference type="SAM" id="MobiDB-lite"/>
    </source>
</evidence>
<evidence type="ECO:0000256" key="1">
    <source>
        <dbReference type="ARBA" id="ARBA00022452"/>
    </source>
</evidence>
<accession>A0A2T1LXF6</accession>
<comment type="caution">
    <text evidence="8">The sequence shown here is derived from an EMBL/GenBank/DDBJ whole genome shotgun (WGS) entry which is preliminary data.</text>
</comment>
<evidence type="ECO:0000313" key="9">
    <source>
        <dbReference type="Proteomes" id="UP000239001"/>
    </source>
</evidence>
<feature type="region of interest" description="Disordered" evidence="4">
    <location>
        <begin position="30"/>
        <end position="59"/>
    </location>
</feature>
<evidence type="ECO:0000259" key="7">
    <source>
        <dbReference type="Pfam" id="PF08479"/>
    </source>
</evidence>
<dbReference type="GO" id="GO:0046819">
    <property type="term" value="P:protein secretion by the type V secretion system"/>
    <property type="evidence" value="ECO:0007669"/>
    <property type="project" value="TreeGrafter"/>
</dbReference>
<dbReference type="GO" id="GO:0008320">
    <property type="term" value="F:protein transmembrane transporter activity"/>
    <property type="evidence" value="ECO:0007669"/>
    <property type="project" value="TreeGrafter"/>
</dbReference>
<dbReference type="InterPro" id="IPR051544">
    <property type="entry name" value="TPS_OM_transporter"/>
</dbReference>
<dbReference type="PANTHER" id="PTHR34597:SF1">
    <property type="entry name" value="HEME_HEMOPEXIN TRANSPORTER PROTEIN HUXB"/>
    <property type="match status" value="1"/>
</dbReference>
<feature type="chain" id="PRO_5015709360" evidence="5">
    <location>
        <begin position="22"/>
        <end position="564"/>
    </location>
</feature>
<evidence type="ECO:0000259" key="6">
    <source>
        <dbReference type="Pfam" id="PF03865"/>
    </source>
</evidence>
<evidence type="ECO:0000256" key="2">
    <source>
        <dbReference type="ARBA" id="ARBA00022692"/>
    </source>
</evidence>
<organism evidence="8 9">
    <name type="scientific">Aphanothece hegewaldii CCALA 016</name>
    <dbReference type="NCBI Taxonomy" id="2107694"/>
    <lineage>
        <taxon>Bacteria</taxon>
        <taxon>Bacillati</taxon>
        <taxon>Cyanobacteriota</taxon>
        <taxon>Cyanophyceae</taxon>
        <taxon>Oscillatoriophycideae</taxon>
        <taxon>Chroococcales</taxon>
        <taxon>Aphanothecaceae</taxon>
        <taxon>Aphanothece</taxon>
    </lineage>
</organism>
<sequence>MNSIQNFLALTLVGSILPVNASQTLAQIPTRPDPITPVPPLEKPQPIEKPQLEIPPPQTPPAPFEEIPGTIKVNGFEFIDNTAFSNEELNEVVKNFIGKELTFSDLIAIEEIITNLYISNGYINSGAVIEAGQSLSPEGAIVKITIIEGGIEDIKVTGTRRLRPEYVRSRLGLAVQTPLNQNRLLEALQLLQLDPQIKNISAQLSAGVRPDLSLLEVEVTEADTFNIDVFANNGRNPSVGSFQRGVYIQERNLFGFGDSIDLTYNNTDGSNAVDLSYVIPVSPHNTTIRLAGGYSSNEVVDRLFNDIDLTGNYYYYELSFRQPLIQSPTQEFALGLTLSRQESKNFLEGEGFPLSAGANNQGEVRISAIRLFQDWVKRNPREVIAVNSQFSIGVNAFDSTINSDGIPDGTFFAWRGQGQYVRLLAPETLLVVRSDLQLSNEPLLALEQFSVGGLGSVRGYRQDLLLTDNGVLLSTEVRLPILRVSRIEGVLQVIPFIDFGVGWNNGEFSNPDPNTLVGVGLGLLWQMGERLNARFDWGIPLVSTDVEKDSLNDRGLYFSLNFRF</sequence>
<dbReference type="Gene3D" id="3.10.20.310">
    <property type="entry name" value="membrane protein fhac"/>
    <property type="match status" value="1"/>
</dbReference>
<dbReference type="GO" id="GO:0098046">
    <property type="term" value="C:type V protein secretion system complex"/>
    <property type="evidence" value="ECO:0007669"/>
    <property type="project" value="TreeGrafter"/>
</dbReference>
<keyword evidence="1" id="KW-0472">Membrane</keyword>
<name>A0A2T1LXF6_9CHRO</name>
<feature type="signal peptide" evidence="5">
    <location>
        <begin position="1"/>
        <end position="21"/>
    </location>
</feature>
<dbReference type="Pfam" id="PF08479">
    <property type="entry name" value="POTRA_2"/>
    <property type="match status" value="1"/>
</dbReference>
<reference evidence="8 9" key="2">
    <citation type="submission" date="2018-03" db="EMBL/GenBank/DDBJ databases">
        <authorList>
            <person name="Keele B.F."/>
        </authorList>
    </citation>
    <scope>NUCLEOTIDE SEQUENCE [LARGE SCALE GENOMIC DNA]</scope>
    <source>
        <strain evidence="8 9">CCALA 016</strain>
    </source>
</reference>
<keyword evidence="2" id="KW-0812">Transmembrane</keyword>
<keyword evidence="1" id="KW-1134">Transmembrane beta strand</keyword>
<dbReference type="InterPro" id="IPR013686">
    <property type="entry name" value="Polypept-transport_assoc_ShlB"/>
</dbReference>
<dbReference type="PANTHER" id="PTHR34597">
    <property type="entry name" value="SLR1661 PROTEIN"/>
    <property type="match status" value="1"/>
</dbReference>
<dbReference type="Pfam" id="PF03865">
    <property type="entry name" value="ShlB"/>
    <property type="match status" value="1"/>
</dbReference>
<dbReference type="RefSeq" id="WP_106457024.1">
    <property type="nucleotide sequence ID" value="NZ_PXOH01000011.1"/>
</dbReference>
<dbReference type="Gene3D" id="2.40.160.50">
    <property type="entry name" value="membrane protein fhac: a member of the omp85/tpsb transporter family"/>
    <property type="match status" value="1"/>
</dbReference>